<organism evidence="1 2">
    <name type="scientific">Filobasidium floriforme</name>
    <dbReference type="NCBI Taxonomy" id="5210"/>
    <lineage>
        <taxon>Eukaryota</taxon>
        <taxon>Fungi</taxon>
        <taxon>Dikarya</taxon>
        <taxon>Basidiomycota</taxon>
        <taxon>Agaricomycotina</taxon>
        <taxon>Tremellomycetes</taxon>
        <taxon>Filobasidiales</taxon>
        <taxon>Filobasidiaceae</taxon>
        <taxon>Filobasidium</taxon>
    </lineage>
</organism>
<proteinExistence type="predicted"/>
<comment type="caution">
    <text evidence="1">The sequence shown here is derived from an EMBL/GenBank/DDBJ whole genome shotgun (WGS) entry which is preliminary data.</text>
</comment>
<dbReference type="AlphaFoldDB" id="A0A8K0JHM5"/>
<gene>
    <name evidence="1" type="ORF">FFLO_05027</name>
</gene>
<accession>A0A8K0JHM5</accession>
<name>A0A8K0JHM5_9TREE</name>
<dbReference type="Proteomes" id="UP000812966">
    <property type="component" value="Unassembled WGS sequence"/>
</dbReference>
<protein>
    <recommendedName>
        <fullName evidence="3">Cysteine-rich PDZ-binding protein</fullName>
    </recommendedName>
</protein>
<dbReference type="OrthoDB" id="147332at2759"/>
<evidence type="ECO:0008006" key="3">
    <source>
        <dbReference type="Google" id="ProtNLM"/>
    </source>
</evidence>
<evidence type="ECO:0000313" key="1">
    <source>
        <dbReference type="EMBL" id="KAG7530428.1"/>
    </source>
</evidence>
<reference evidence="1" key="1">
    <citation type="submission" date="2020-04" db="EMBL/GenBank/DDBJ databases">
        <title>Analysis of mating type loci in Filobasidium floriforme.</title>
        <authorList>
            <person name="Nowrousian M."/>
        </authorList>
    </citation>
    <scope>NUCLEOTIDE SEQUENCE</scope>
    <source>
        <strain evidence="1">CBS 6242</strain>
    </source>
</reference>
<dbReference type="EMBL" id="JABELV010000118">
    <property type="protein sequence ID" value="KAG7530428.1"/>
    <property type="molecule type" value="Genomic_DNA"/>
</dbReference>
<keyword evidence="2" id="KW-1185">Reference proteome</keyword>
<sequence length="81" mass="8666">MVCKKCEKKLSTVAAPAPGKASTSKNRSIGENKLLTAKKRGTPYGTGKPCIECKVRVVFFSSSLRLFPSPIIPCTLSTYSG</sequence>
<evidence type="ECO:0000313" key="2">
    <source>
        <dbReference type="Proteomes" id="UP000812966"/>
    </source>
</evidence>